<dbReference type="Proteomes" id="UP000242310">
    <property type="component" value="Unassembled WGS sequence"/>
</dbReference>
<comment type="subunit">
    <text evidence="11">Interacts with CtaB.</text>
</comment>
<comment type="caution">
    <text evidence="12">The sequence shown here is derived from an EMBL/GenBank/DDBJ whole genome shotgun (WGS) entry which is preliminary data.</text>
</comment>
<gene>
    <name evidence="11" type="primary">ctaA</name>
    <name evidence="12" type="ORF">B0H94_102105</name>
</gene>
<dbReference type="PANTHER" id="PTHR35457">
    <property type="entry name" value="HEME A SYNTHASE"/>
    <property type="match status" value="1"/>
</dbReference>
<feature type="transmembrane region" description="Helical" evidence="11">
    <location>
        <begin position="63"/>
        <end position="80"/>
    </location>
</feature>
<comment type="function">
    <text evidence="11">Catalyzes the conversion of heme O to heme A by two successive hydroxylations of the methyl group at C8. The first hydroxylation forms heme I, the second hydroxylation results in an unstable dihydroxymethyl group, which spontaneously dehydrates, resulting in the formyl group of heme A.</text>
</comment>
<reference evidence="12 13" key="1">
    <citation type="submission" date="2018-03" db="EMBL/GenBank/DDBJ databases">
        <title>Genomic Encyclopedia of Type Strains, Phase III (KMG-III): the genomes of soil and plant-associated and newly described type strains.</title>
        <authorList>
            <person name="Whitman W."/>
        </authorList>
    </citation>
    <scope>NUCLEOTIDE SEQUENCE [LARGE SCALE GENOMIC DNA]</scope>
    <source>
        <strain evidence="12 13">CGMCC 1.07653</strain>
    </source>
</reference>
<organism evidence="12 13">
    <name type="scientific">Salsuginibacillus halophilus</name>
    <dbReference type="NCBI Taxonomy" id="517424"/>
    <lineage>
        <taxon>Bacteria</taxon>
        <taxon>Bacillati</taxon>
        <taxon>Bacillota</taxon>
        <taxon>Bacilli</taxon>
        <taxon>Bacillales</taxon>
        <taxon>Bacillaceae</taxon>
        <taxon>Salsuginibacillus</taxon>
    </lineage>
</organism>
<keyword evidence="2 11" id="KW-1003">Cell membrane</keyword>
<keyword evidence="13" id="KW-1185">Reference proteome</keyword>
<name>A0A2P8HX76_9BACI</name>
<evidence type="ECO:0000256" key="10">
    <source>
        <dbReference type="ARBA" id="ARBA00023157"/>
    </source>
</evidence>
<dbReference type="EC" id="1.17.99.9" evidence="11"/>
<keyword evidence="7 11" id="KW-0408">Iron</keyword>
<evidence type="ECO:0000313" key="13">
    <source>
        <dbReference type="Proteomes" id="UP000242310"/>
    </source>
</evidence>
<dbReference type="GO" id="GO:0046872">
    <property type="term" value="F:metal ion binding"/>
    <property type="evidence" value="ECO:0007669"/>
    <property type="project" value="UniProtKB-KW"/>
</dbReference>
<evidence type="ECO:0000256" key="6">
    <source>
        <dbReference type="ARBA" id="ARBA00023002"/>
    </source>
</evidence>
<evidence type="ECO:0000313" key="12">
    <source>
        <dbReference type="EMBL" id="PSL50829.1"/>
    </source>
</evidence>
<keyword evidence="6 11" id="KW-0560">Oxidoreductase</keyword>
<dbReference type="GO" id="GO:0006784">
    <property type="term" value="P:heme A biosynthetic process"/>
    <property type="evidence" value="ECO:0007669"/>
    <property type="project" value="UniProtKB-UniRule"/>
</dbReference>
<comment type="subcellular location">
    <subcellularLocation>
        <location evidence="11">Cell membrane</location>
        <topology evidence="11">Multi-pass membrane protein</topology>
    </subcellularLocation>
    <subcellularLocation>
        <location evidence="1">Membrane</location>
        <topology evidence="1">Multi-pass membrane protein</topology>
    </subcellularLocation>
</comment>
<evidence type="ECO:0000256" key="5">
    <source>
        <dbReference type="ARBA" id="ARBA00022989"/>
    </source>
</evidence>
<accession>A0A2P8HX76</accession>
<dbReference type="HAMAP" id="MF_01664">
    <property type="entry name" value="HemeA_synth_type1"/>
    <property type="match status" value="1"/>
</dbReference>
<evidence type="ECO:0000256" key="11">
    <source>
        <dbReference type="HAMAP-Rule" id="MF_01664"/>
    </source>
</evidence>
<evidence type="ECO:0000256" key="9">
    <source>
        <dbReference type="ARBA" id="ARBA00023136"/>
    </source>
</evidence>
<comment type="similarity">
    <text evidence="11">Belongs to the COX15/CtaA family. Type 1 subfamily.</text>
</comment>
<sequence length="296" mass="32605">MYKGLKTFGILTSLGMILVLLQGSLVTKTGSEDGCGSTWPLCFGEAVPESPAIETIIEYSHRLVSGLVGLMVIVLAFWAWKRLSHRRETKFWSIMAVLFVIFQGLMGAAAVVWGHSNLVLALHFGISAISLATVIMLTILPFEREGQPPAPRVSRTFRYYFFFVLTYCYAVIYTGAYVKHTGSTFACDGLIFCDNGLFSAGSMQQWVHMMHRFSAYFLVLLLIVLLIWSFKQASGRKLLAALSGISVALVLSQAAAGFAILFSDSYLTSGLFHALIVSLLFSVLCYIGMIITRKTS</sequence>
<feature type="transmembrane region" description="Helical" evidence="11">
    <location>
        <begin position="119"/>
        <end position="139"/>
    </location>
</feature>
<dbReference type="AlphaFoldDB" id="A0A2P8HX76"/>
<protein>
    <recommendedName>
        <fullName evidence="11">Heme A synthase</fullName>
        <shortName evidence="11">HAS</shortName>
        <ecNumber evidence="11">1.17.99.9</ecNumber>
    </recommendedName>
    <alternativeName>
        <fullName evidence="11">Cytochrome aa3-controlling protein</fullName>
    </alternativeName>
</protein>
<comment type="pathway">
    <text evidence="11">Porphyrin-containing compound metabolism; heme A biosynthesis; heme A from heme O: step 1/1.</text>
</comment>
<evidence type="ECO:0000256" key="1">
    <source>
        <dbReference type="ARBA" id="ARBA00004141"/>
    </source>
</evidence>
<feature type="transmembrane region" description="Helical" evidence="11">
    <location>
        <begin position="213"/>
        <end position="231"/>
    </location>
</feature>
<feature type="transmembrane region" description="Helical" evidence="11">
    <location>
        <begin position="272"/>
        <end position="291"/>
    </location>
</feature>
<comment type="catalytic activity">
    <reaction evidence="11">
        <text>Fe(II)-heme o + 2 A + H2O = Fe(II)-heme a + 2 AH2</text>
        <dbReference type="Rhea" id="RHEA:63388"/>
        <dbReference type="ChEBI" id="CHEBI:13193"/>
        <dbReference type="ChEBI" id="CHEBI:15377"/>
        <dbReference type="ChEBI" id="CHEBI:17499"/>
        <dbReference type="ChEBI" id="CHEBI:60530"/>
        <dbReference type="ChEBI" id="CHEBI:61715"/>
        <dbReference type="EC" id="1.17.99.9"/>
    </reaction>
</comment>
<dbReference type="PANTHER" id="PTHR35457:SF1">
    <property type="entry name" value="HEME A SYNTHASE"/>
    <property type="match status" value="1"/>
</dbReference>
<feature type="transmembrane region" description="Helical" evidence="11">
    <location>
        <begin position="159"/>
        <end position="178"/>
    </location>
</feature>
<evidence type="ECO:0000256" key="2">
    <source>
        <dbReference type="ARBA" id="ARBA00022475"/>
    </source>
</evidence>
<keyword evidence="9 11" id="KW-0472">Membrane</keyword>
<dbReference type="RefSeq" id="WP_106587550.1">
    <property type="nucleotide sequence ID" value="NZ_PYAV01000002.1"/>
</dbReference>
<keyword evidence="5 11" id="KW-1133">Transmembrane helix</keyword>
<evidence type="ECO:0000256" key="8">
    <source>
        <dbReference type="ARBA" id="ARBA00023133"/>
    </source>
</evidence>
<dbReference type="InterPro" id="IPR050450">
    <property type="entry name" value="COX15/CtaA_HemeA_synthase"/>
</dbReference>
<proteinExistence type="inferred from homology"/>
<feature type="transmembrane region" description="Helical" evidence="11">
    <location>
        <begin position="92"/>
        <end position="113"/>
    </location>
</feature>
<comment type="cofactor">
    <cofactor evidence="11">
        <name>heme b</name>
        <dbReference type="ChEBI" id="CHEBI:60344"/>
    </cofactor>
</comment>
<keyword evidence="10" id="KW-1015">Disulfide bond</keyword>
<evidence type="ECO:0000256" key="3">
    <source>
        <dbReference type="ARBA" id="ARBA00022692"/>
    </source>
</evidence>
<dbReference type="InterPro" id="IPR003780">
    <property type="entry name" value="COX15/CtaA_fam"/>
</dbReference>
<keyword evidence="8 11" id="KW-0350">Heme biosynthesis</keyword>
<feature type="binding site" description="axial binding residue" evidence="11">
    <location>
        <position position="273"/>
    </location>
    <ligand>
        <name>heme</name>
        <dbReference type="ChEBI" id="CHEBI:30413"/>
    </ligand>
    <ligandPart>
        <name>Fe</name>
        <dbReference type="ChEBI" id="CHEBI:18248"/>
    </ligandPart>
</feature>
<evidence type="ECO:0000256" key="7">
    <source>
        <dbReference type="ARBA" id="ARBA00023004"/>
    </source>
</evidence>
<dbReference type="InterPro" id="IPR023755">
    <property type="entry name" value="HemeA_Synthase_type1"/>
</dbReference>
<comment type="caution">
    <text evidence="11">Lacks conserved residue(s) required for the propagation of feature annotation.</text>
</comment>
<dbReference type="OrthoDB" id="9816428at2"/>
<feature type="binding site" description="axial binding residue" evidence="11">
    <location>
        <position position="211"/>
    </location>
    <ligand>
        <name>heme</name>
        <dbReference type="ChEBI" id="CHEBI:30413"/>
    </ligand>
    <ligandPart>
        <name>Fe</name>
        <dbReference type="ChEBI" id="CHEBI:18248"/>
    </ligandPart>
</feature>
<dbReference type="GO" id="GO:0005886">
    <property type="term" value="C:plasma membrane"/>
    <property type="evidence" value="ECO:0007669"/>
    <property type="project" value="UniProtKB-SubCell"/>
</dbReference>
<dbReference type="EMBL" id="PYAV01000002">
    <property type="protein sequence ID" value="PSL50829.1"/>
    <property type="molecule type" value="Genomic_DNA"/>
</dbReference>
<feature type="transmembrane region" description="Helical" evidence="11">
    <location>
        <begin position="238"/>
        <end position="260"/>
    </location>
</feature>
<keyword evidence="4 11" id="KW-0479">Metal-binding</keyword>
<evidence type="ECO:0000256" key="4">
    <source>
        <dbReference type="ARBA" id="ARBA00022723"/>
    </source>
</evidence>
<dbReference type="UniPathway" id="UPA00269">
    <property type="reaction ID" value="UER00713"/>
</dbReference>
<keyword evidence="3 11" id="KW-0812">Transmembrane</keyword>
<dbReference type="GO" id="GO:0120547">
    <property type="term" value="F:heme A synthase activity"/>
    <property type="evidence" value="ECO:0007669"/>
    <property type="project" value="UniProtKB-EC"/>
</dbReference>
<dbReference type="Pfam" id="PF02628">
    <property type="entry name" value="COX15-CtaA"/>
    <property type="match status" value="1"/>
</dbReference>